<comment type="caution">
    <text evidence="1">The sequence shown here is derived from an EMBL/GenBank/DDBJ whole genome shotgun (WGS) entry which is preliminary data.</text>
</comment>
<sequence length="162" mass="18144">MTKNMRVRSIADGETTQDYASLLLKLGNGKEPHGDEGTRPTKLLSNLYIAGNTTERLTDWAYSDLNQIHSNNEWMPKCAITAPKNRIVRDINAIIVIKLLACSKTICTSLITMSQDINGNSRSPEDITPSILNKQAAFSSPLYRYILYLGMSIMMLHNIRPD</sequence>
<name>A0A9W8FZ54_9FUNG</name>
<reference evidence="1" key="1">
    <citation type="submission" date="2022-07" db="EMBL/GenBank/DDBJ databases">
        <title>Phylogenomic reconstructions and comparative analyses of Kickxellomycotina fungi.</title>
        <authorList>
            <person name="Reynolds N.K."/>
            <person name="Stajich J.E."/>
            <person name="Barry K."/>
            <person name="Grigoriev I.V."/>
            <person name="Crous P."/>
            <person name="Smith M.E."/>
        </authorList>
    </citation>
    <scope>NUCLEOTIDE SEQUENCE</scope>
    <source>
        <strain evidence="1">NRRL 3115</strain>
    </source>
</reference>
<protein>
    <submittedName>
        <fullName evidence="1">Uncharacterized protein</fullName>
    </submittedName>
</protein>
<dbReference type="Proteomes" id="UP001151518">
    <property type="component" value="Unassembled WGS sequence"/>
</dbReference>
<evidence type="ECO:0000313" key="2">
    <source>
        <dbReference type="Proteomes" id="UP001151518"/>
    </source>
</evidence>
<accession>A0A9W8FZ54</accession>
<proteinExistence type="predicted"/>
<gene>
    <name evidence="1" type="ORF">GGI25_005149</name>
</gene>
<organism evidence="1 2">
    <name type="scientific">Coemansia spiralis</name>
    <dbReference type="NCBI Taxonomy" id="417178"/>
    <lineage>
        <taxon>Eukaryota</taxon>
        <taxon>Fungi</taxon>
        <taxon>Fungi incertae sedis</taxon>
        <taxon>Zoopagomycota</taxon>
        <taxon>Kickxellomycotina</taxon>
        <taxon>Kickxellomycetes</taxon>
        <taxon>Kickxellales</taxon>
        <taxon>Kickxellaceae</taxon>
        <taxon>Coemansia</taxon>
    </lineage>
</organism>
<dbReference type="EMBL" id="JANBTW010000084">
    <property type="protein sequence ID" value="KAJ2672387.1"/>
    <property type="molecule type" value="Genomic_DNA"/>
</dbReference>
<dbReference type="AlphaFoldDB" id="A0A9W8FZ54"/>
<evidence type="ECO:0000313" key="1">
    <source>
        <dbReference type="EMBL" id="KAJ2672387.1"/>
    </source>
</evidence>